<feature type="domain" description="DNA/RNA non-specific endonuclease/pyrophosphatase/phosphodiesterase" evidence="6">
    <location>
        <begin position="122"/>
        <end position="356"/>
    </location>
</feature>
<dbReference type="Pfam" id="PF01223">
    <property type="entry name" value="Endonuclease_NS"/>
    <property type="match status" value="1"/>
</dbReference>
<dbReference type="PANTHER" id="PTHR13966:SF5">
    <property type="entry name" value="ENDONUCLEASE G, MITOCHONDRIAL"/>
    <property type="match status" value="1"/>
</dbReference>
<dbReference type="GO" id="GO:0005634">
    <property type="term" value="C:nucleus"/>
    <property type="evidence" value="ECO:0007669"/>
    <property type="project" value="TreeGrafter"/>
</dbReference>
<dbReference type="SMART" id="SM00477">
    <property type="entry name" value="NUC"/>
    <property type="match status" value="1"/>
</dbReference>
<organism evidence="7 8">
    <name type="scientific">Vitrella brassicaformis (strain CCMP3155)</name>
    <dbReference type="NCBI Taxonomy" id="1169540"/>
    <lineage>
        <taxon>Eukaryota</taxon>
        <taxon>Sar</taxon>
        <taxon>Alveolata</taxon>
        <taxon>Colpodellida</taxon>
        <taxon>Vitrellaceae</taxon>
        <taxon>Vitrella</taxon>
    </lineage>
</organism>
<dbReference type="InParanoid" id="A0A0G4G7F6"/>
<keyword evidence="3" id="KW-0479">Metal-binding</keyword>
<keyword evidence="8" id="KW-1185">Reference proteome</keyword>
<dbReference type="CDD" id="cd00091">
    <property type="entry name" value="NUC"/>
    <property type="match status" value="1"/>
</dbReference>
<name>A0A0G4G7F6_VITBC</name>
<reference evidence="7 8" key="1">
    <citation type="submission" date="2014-11" db="EMBL/GenBank/DDBJ databases">
        <authorList>
            <person name="Zhu J."/>
            <person name="Qi W."/>
            <person name="Song R."/>
        </authorList>
    </citation>
    <scope>NUCLEOTIDE SEQUENCE [LARGE SCALE GENOMIC DNA]</scope>
</reference>
<dbReference type="GO" id="GO:0003676">
    <property type="term" value="F:nucleic acid binding"/>
    <property type="evidence" value="ECO:0007669"/>
    <property type="project" value="InterPro"/>
</dbReference>
<dbReference type="InterPro" id="IPR044925">
    <property type="entry name" value="His-Me_finger_sf"/>
</dbReference>
<dbReference type="InterPro" id="IPR020821">
    <property type="entry name" value="ENPP1-3/EXOG-like_nuc-like"/>
</dbReference>
<dbReference type="InterPro" id="IPR044929">
    <property type="entry name" value="DNA/RNA_non-sp_Endonuclease_sf"/>
</dbReference>
<accession>A0A0G4G7F6</accession>
<evidence type="ECO:0000256" key="4">
    <source>
        <dbReference type="SAM" id="MobiDB-lite"/>
    </source>
</evidence>
<dbReference type="InterPro" id="IPR001604">
    <property type="entry name" value="Endo_G_ENPP1-like_dom"/>
</dbReference>
<feature type="region of interest" description="Disordered" evidence="4">
    <location>
        <begin position="396"/>
        <end position="430"/>
    </location>
</feature>
<dbReference type="SMART" id="SM00892">
    <property type="entry name" value="Endonuclease_NS"/>
    <property type="match status" value="1"/>
</dbReference>
<dbReference type="STRING" id="1169540.A0A0G4G7F6"/>
<dbReference type="Gene3D" id="3.40.570.10">
    <property type="entry name" value="Extracellular Endonuclease, subunit A"/>
    <property type="match status" value="1"/>
</dbReference>
<dbReference type="GO" id="GO:0005743">
    <property type="term" value="C:mitochondrial inner membrane"/>
    <property type="evidence" value="ECO:0007669"/>
    <property type="project" value="TreeGrafter"/>
</dbReference>
<proteinExistence type="inferred from homology"/>
<evidence type="ECO:0000259" key="5">
    <source>
        <dbReference type="SMART" id="SM00477"/>
    </source>
</evidence>
<dbReference type="VEuPathDB" id="CryptoDB:Vbra_9706"/>
<dbReference type="PANTHER" id="PTHR13966">
    <property type="entry name" value="ENDONUCLEASE RELATED"/>
    <property type="match status" value="1"/>
</dbReference>
<evidence type="ECO:0000256" key="3">
    <source>
        <dbReference type="PIRSR" id="PIRSR640255-2"/>
    </source>
</evidence>
<feature type="compositionally biased region" description="Low complexity" evidence="4">
    <location>
        <begin position="396"/>
        <end position="405"/>
    </location>
</feature>
<dbReference type="SUPFAM" id="SSF54060">
    <property type="entry name" value="His-Me finger endonucleases"/>
    <property type="match status" value="1"/>
</dbReference>
<dbReference type="InterPro" id="IPR040255">
    <property type="entry name" value="Non-specific_endonuclease"/>
</dbReference>
<dbReference type="Proteomes" id="UP000041254">
    <property type="component" value="Unassembled WGS sequence"/>
</dbReference>
<dbReference type="OrthoDB" id="336129at2759"/>
<evidence type="ECO:0000313" key="7">
    <source>
        <dbReference type="EMBL" id="CEM24561.1"/>
    </source>
</evidence>
<evidence type="ECO:0000259" key="6">
    <source>
        <dbReference type="SMART" id="SM00892"/>
    </source>
</evidence>
<feature type="compositionally biased region" description="Pro residues" evidence="4">
    <location>
        <begin position="418"/>
        <end position="430"/>
    </location>
</feature>
<evidence type="ECO:0008006" key="9">
    <source>
        <dbReference type="Google" id="ProtNLM"/>
    </source>
</evidence>
<sequence>MANPNKNCTNVQPFSSCPSPPLDSVAMGCRLLPVAAASTGCFSIALVSCEYVNRRKAQPRGPARCEEATSPVWTSSIATREKNGRPSLLKNDWAGVADVPCTDPVLSHYPSLVLPSNENLVSCHSYLASVNLKNRIPNWVAEKLTYASVNGPADRAKSSFRVDPRVPRFFTATNEDYRGSGYSRGHMAAAGAHKDTQEAMDQTFWLSGNILPQEMSNNGSDWLRLEHLSRHLTRYYEDVYCVSGPLFLPQPSIRPPKRFVRHEVVGEGHVAVPTHLFKIIMAVRPRDAVMEEESSSGNTARGQHQQGTDIPAVCFGVFVMPNGPLYDDRHPKDFQVPLSFVEYHSGLRFDGLLGHALSLLPRQTPTHYQPSSHFDPLFSPPPSSLVNAFLDPSLPSLSLPDSTTSDPPPHNDDALILRPPPAYRRPPPAPGTVRLSVSFPSWRREGEVVEMPAVLTQADRLVHTLAMCPPPSDGWKWTPLSPVRREREVGGELCRSEGSVRVAGWKYVGRLKLAESGEELDELMGEIREKGLREDDEWGLFEREYAYQKKRLVRQQEARQETATA</sequence>
<gene>
    <name evidence="7" type="ORF">Vbra_9706</name>
</gene>
<dbReference type="AlphaFoldDB" id="A0A0G4G7F6"/>
<dbReference type="GO" id="GO:0046872">
    <property type="term" value="F:metal ion binding"/>
    <property type="evidence" value="ECO:0007669"/>
    <property type="project" value="UniProtKB-KW"/>
</dbReference>
<evidence type="ECO:0000256" key="1">
    <source>
        <dbReference type="ARBA" id="ARBA00010052"/>
    </source>
</evidence>
<protein>
    <recommendedName>
        <fullName evidence="9">DNA/RNA non-specific endonuclease domain-containing protein</fullName>
    </recommendedName>
</protein>
<feature type="active site" description="Proton acceptor" evidence="2">
    <location>
        <position position="186"/>
    </location>
</feature>
<evidence type="ECO:0000313" key="8">
    <source>
        <dbReference type="Proteomes" id="UP000041254"/>
    </source>
</evidence>
<feature type="domain" description="ENPP1-3/EXOG-like endonuclease/phosphodiesterase" evidence="5">
    <location>
        <begin position="123"/>
        <end position="356"/>
    </location>
</feature>
<comment type="similarity">
    <text evidence="1">Belongs to the DNA/RNA non-specific endonuclease family.</text>
</comment>
<dbReference type="GO" id="GO:0000014">
    <property type="term" value="F:single-stranded DNA endodeoxyribonuclease activity"/>
    <property type="evidence" value="ECO:0007669"/>
    <property type="project" value="TreeGrafter"/>
</dbReference>
<feature type="binding site" evidence="3">
    <location>
        <position position="218"/>
    </location>
    <ligand>
        <name>Mg(2+)</name>
        <dbReference type="ChEBI" id="CHEBI:18420"/>
        <note>catalytic</note>
    </ligand>
</feature>
<dbReference type="GO" id="GO:0004521">
    <property type="term" value="F:RNA endonuclease activity"/>
    <property type="evidence" value="ECO:0007669"/>
    <property type="project" value="TreeGrafter"/>
</dbReference>
<evidence type="ECO:0000256" key="2">
    <source>
        <dbReference type="PIRSR" id="PIRSR640255-1"/>
    </source>
</evidence>
<dbReference type="EMBL" id="CDMY01000582">
    <property type="protein sequence ID" value="CEM24561.1"/>
    <property type="molecule type" value="Genomic_DNA"/>
</dbReference>